<dbReference type="GO" id="GO:0045087">
    <property type="term" value="P:innate immune response"/>
    <property type="evidence" value="ECO:0007669"/>
    <property type="project" value="UniProtKB-KW"/>
</dbReference>
<evidence type="ECO:0000313" key="8">
    <source>
        <dbReference type="Proteomes" id="UP000314294"/>
    </source>
</evidence>
<dbReference type="GO" id="GO:0006508">
    <property type="term" value="P:proteolysis"/>
    <property type="evidence" value="ECO:0007669"/>
    <property type="project" value="UniProtKB-KW"/>
</dbReference>
<comment type="caution">
    <text evidence="7">The sequence shown here is derived from an EMBL/GenBank/DDBJ whole genome shotgun (WGS) entry which is preliminary data.</text>
</comment>
<feature type="disulfide bond" evidence="4">
    <location>
        <begin position="193"/>
        <end position="220"/>
    </location>
</feature>
<dbReference type="InterPro" id="IPR035914">
    <property type="entry name" value="Sperma_CUB_dom_sf"/>
</dbReference>
<dbReference type="OrthoDB" id="9985152at2759"/>
<feature type="region of interest" description="Disordered" evidence="5">
    <location>
        <begin position="35"/>
        <end position="68"/>
    </location>
</feature>
<dbReference type="Pfam" id="PF00431">
    <property type="entry name" value="CUB"/>
    <property type="match status" value="2"/>
</dbReference>
<dbReference type="SUPFAM" id="SSF49854">
    <property type="entry name" value="Spermadhesin, CUB domain"/>
    <property type="match status" value="2"/>
</dbReference>
<keyword evidence="7" id="KW-0645">Protease</keyword>
<gene>
    <name evidence="7" type="primary">Masp1</name>
    <name evidence="7" type="ORF">EYF80_002048</name>
</gene>
<dbReference type="FunFam" id="2.60.120.290:FF:000012">
    <property type="entry name" value="mannan-binding lectin serine protease 1 isoform X1"/>
    <property type="match status" value="1"/>
</dbReference>
<dbReference type="SMART" id="SM00042">
    <property type="entry name" value="CUB"/>
    <property type="match status" value="2"/>
</dbReference>
<evidence type="ECO:0000256" key="2">
    <source>
        <dbReference type="ARBA" id="ARBA00022859"/>
    </source>
</evidence>
<evidence type="ECO:0000256" key="1">
    <source>
        <dbReference type="ARBA" id="ARBA00022588"/>
    </source>
</evidence>
<dbReference type="PROSITE" id="PS01180">
    <property type="entry name" value="CUB"/>
    <property type="match status" value="2"/>
</dbReference>
<feature type="region of interest" description="Disordered" evidence="5">
    <location>
        <begin position="346"/>
        <end position="372"/>
    </location>
</feature>
<name>A0A4Z2JCG1_9TELE</name>
<dbReference type="EMBL" id="SRLO01000009">
    <property type="protein sequence ID" value="TNN87701.1"/>
    <property type="molecule type" value="Genomic_DNA"/>
</dbReference>
<keyword evidence="3 4" id="KW-1015">Disulfide bond</keyword>
<dbReference type="Proteomes" id="UP000314294">
    <property type="component" value="Unassembled WGS sequence"/>
</dbReference>
<dbReference type="AlphaFoldDB" id="A0A4Z2JCG1"/>
<evidence type="ECO:0000259" key="6">
    <source>
        <dbReference type="PROSITE" id="PS01180"/>
    </source>
</evidence>
<keyword evidence="8" id="KW-1185">Reference proteome</keyword>
<dbReference type="Gene3D" id="2.60.120.290">
    <property type="entry name" value="Spermadhesin, CUB domain"/>
    <property type="match status" value="2"/>
</dbReference>
<protein>
    <submittedName>
        <fullName evidence="7">Mannan-binding lectin serine protease 1</fullName>
    </submittedName>
</protein>
<proteinExistence type="predicted"/>
<sequence>MQRVCITLVYSNSSQFKELHFNVLRVDILPKDTSTGTEGLFPQARSSRSADRPSSEPHNIHEMPSRLYGSFTSPNYPQPYPDNQLKVWNITVPDGHRVKLYFSHFSMEPSNQCEYDYIQVLAEGNETLRFCGEEEKHHDSTPRNAVILSAGNLMSVVFRSDYSNEARFTGFRAFYNAEDIDECLSKIDGEMPCHSQLLTSPSGVLTSPGYPSPYPPMSQCDHTIRLQEGSRIILHFLEPFDVEGHSDVPCPYDVLKISTSGQEYGPFCGSVPPGRIDTGSYQVHVAFRSDPTEASAPLPPGGWRFSALLRALLAGLPAAVQLCVAPDGLHGLNLLETSGQLGFAGLQQRRSPRSVPAQHMLHSVHPSGHNQL</sequence>
<dbReference type="InterPro" id="IPR000859">
    <property type="entry name" value="CUB_dom"/>
</dbReference>
<keyword evidence="2" id="KW-0391">Immunity</keyword>
<dbReference type="FunFam" id="2.60.120.290:FF:000006">
    <property type="entry name" value="Mannan-binding lectin serine protease 1"/>
    <property type="match status" value="1"/>
</dbReference>
<dbReference type="GO" id="GO:0004252">
    <property type="term" value="F:serine-type endopeptidase activity"/>
    <property type="evidence" value="ECO:0007669"/>
    <property type="project" value="TreeGrafter"/>
</dbReference>
<feature type="domain" description="CUB" evidence="6">
    <location>
        <begin position="193"/>
        <end position="312"/>
    </location>
</feature>
<feature type="compositionally biased region" description="Basic and acidic residues" evidence="5">
    <location>
        <begin position="48"/>
        <end position="64"/>
    </location>
</feature>
<keyword evidence="1" id="KW-0399">Innate immunity</keyword>
<feature type="domain" description="CUB" evidence="6">
    <location>
        <begin position="56"/>
        <end position="178"/>
    </location>
</feature>
<dbReference type="PANTHER" id="PTHR24255">
    <property type="entry name" value="COMPLEMENT COMPONENT 1, S SUBCOMPONENT-RELATED"/>
    <property type="match status" value="1"/>
</dbReference>
<evidence type="ECO:0000256" key="3">
    <source>
        <dbReference type="ARBA" id="ARBA00023157"/>
    </source>
</evidence>
<evidence type="ECO:0000313" key="7">
    <source>
        <dbReference type="EMBL" id="TNN87701.1"/>
    </source>
</evidence>
<evidence type="ECO:0000256" key="4">
    <source>
        <dbReference type="PROSITE-ProRule" id="PRU00059"/>
    </source>
</evidence>
<keyword evidence="7" id="KW-0378">Hydrolase</keyword>
<evidence type="ECO:0000256" key="5">
    <source>
        <dbReference type="SAM" id="MobiDB-lite"/>
    </source>
</evidence>
<organism evidence="7 8">
    <name type="scientific">Liparis tanakae</name>
    <name type="common">Tanaka's snailfish</name>
    <dbReference type="NCBI Taxonomy" id="230148"/>
    <lineage>
        <taxon>Eukaryota</taxon>
        <taxon>Metazoa</taxon>
        <taxon>Chordata</taxon>
        <taxon>Craniata</taxon>
        <taxon>Vertebrata</taxon>
        <taxon>Euteleostomi</taxon>
        <taxon>Actinopterygii</taxon>
        <taxon>Neopterygii</taxon>
        <taxon>Teleostei</taxon>
        <taxon>Neoteleostei</taxon>
        <taxon>Acanthomorphata</taxon>
        <taxon>Eupercaria</taxon>
        <taxon>Perciformes</taxon>
        <taxon>Cottioidei</taxon>
        <taxon>Cottales</taxon>
        <taxon>Liparidae</taxon>
        <taxon>Liparis</taxon>
    </lineage>
</organism>
<dbReference type="CDD" id="cd00041">
    <property type="entry name" value="CUB"/>
    <property type="match status" value="2"/>
</dbReference>
<accession>A0A4Z2JCG1</accession>
<dbReference type="PANTHER" id="PTHR24255:SF10">
    <property type="entry name" value="MANNAN-BINDING LECTIN SERINE PROTEASE 2"/>
    <property type="match status" value="1"/>
</dbReference>
<dbReference type="GO" id="GO:0005615">
    <property type="term" value="C:extracellular space"/>
    <property type="evidence" value="ECO:0007669"/>
    <property type="project" value="TreeGrafter"/>
</dbReference>
<comment type="caution">
    <text evidence="4">Lacks conserved residue(s) required for the propagation of feature annotation.</text>
</comment>
<reference evidence="7 8" key="1">
    <citation type="submission" date="2019-03" db="EMBL/GenBank/DDBJ databases">
        <title>First draft genome of Liparis tanakae, snailfish: a comprehensive survey of snailfish specific genes.</title>
        <authorList>
            <person name="Kim W."/>
            <person name="Song I."/>
            <person name="Jeong J.-H."/>
            <person name="Kim D."/>
            <person name="Kim S."/>
            <person name="Ryu S."/>
            <person name="Song J.Y."/>
            <person name="Lee S.K."/>
        </authorList>
    </citation>
    <scope>NUCLEOTIDE SEQUENCE [LARGE SCALE GENOMIC DNA]</scope>
    <source>
        <tissue evidence="7">Muscle</tissue>
    </source>
</reference>